<organism evidence="1 2">
    <name type="scientific">Thermocladium modestius</name>
    <dbReference type="NCBI Taxonomy" id="62609"/>
    <lineage>
        <taxon>Archaea</taxon>
        <taxon>Thermoproteota</taxon>
        <taxon>Thermoprotei</taxon>
        <taxon>Thermoproteales</taxon>
        <taxon>Thermoproteaceae</taxon>
        <taxon>Thermocladium</taxon>
    </lineage>
</organism>
<dbReference type="AlphaFoldDB" id="A0A830GVZ7"/>
<dbReference type="RefSeq" id="WP_188596620.1">
    <property type="nucleotide sequence ID" value="NZ_BMNL01000003.1"/>
</dbReference>
<accession>A0A830GVZ7</accession>
<sequence>MARYLIMETLDDVETVYGELEAAAQGIAGLAWLGCRMELKGVYGNRFVVRTRTKCIKWVRAAAASLGRPVVTVRVTGSARKAEALAKSLKPLYAPGKLLD</sequence>
<dbReference type="OrthoDB" id="374762at2157"/>
<name>A0A830GVZ7_9CREN</name>
<reference evidence="1" key="1">
    <citation type="journal article" date="2014" name="Int. J. Syst. Evol. Microbiol.">
        <title>Complete genome sequence of Corynebacterium casei LMG S-19264T (=DSM 44701T), isolated from a smear-ripened cheese.</title>
        <authorList>
            <consortium name="US DOE Joint Genome Institute (JGI-PGF)"/>
            <person name="Walter F."/>
            <person name="Albersmeier A."/>
            <person name="Kalinowski J."/>
            <person name="Ruckert C."/>
        </authorList>
    </citation>
    <scope>NUCLEOTIDE SEQUENCE</scope>
    <source>
        <strain evidence="1">JCM 10088</strain>
    </source>
</reference>
<dbReference type="EMBL" id="BMNL01000003">
    <property type="protein sequence ID" value="GGP21394.1"/>
    <property type="molecule type" value="Genomic_DNA"/>
</dbReference>
<evidence type="ECO:0000313" key="1">
    <source>
        <dbReference type="EMBL" id="GGP21394.1"/>
    </source>
</evidence>
<dbReference type="PROSITE" id="PS51257">
    <property type="entry name" value="PROKAR_LIPOPROTEIN"/>
    <property type="match status" value="1"/>
</dbReference>
<reference evidence="1" key="2">
    <citation type="submission" date="2020-09" db="EMBL/GenBank/DDBJ databases">
        <authorList>
            <person name="Sun Q."/>
            <person name="Ohkuma M."/>
        </authorList>
    </citation>
    <scope>NUCLEOTIDE SEQUENCE</scope>
    <source>
        <strain evidence="1">JCM 10088</strain>
    </source>
</reference>
<dbReference type="Proteomes" id="UP000610960">
    <property type="component" value="Unassembled WGS sequence"/>
</dbReference>
<comment type="caution">
    <text evidence="1">The sequence shown here is derived from an EMBL/GenBank/DDBJ whole genome shotgun (WGS) entry which is preliminary data.</text>
</comment>
<evidence type="ECO:0000313" key="2">
    <source>
        <dbReference type="Proteomes" id="UP000610960"/>
    </source>
</evidence>
<proteinExistence type="predicted"/>
<protein>
    <submittedName>
        <fullName evidence="1">Uncharacterized protein</fullName>
    </submittedName>
</protein>
<gene>
    <name evidence="1" type="ORF">GCM10007981_13040</name>
</gene>
<keyword evidence="2" id="KW-1185">Reference proteome</keyword>